<dbReference type="Pfam" id="PF07969">
    <property type="entry name" value="Amidohydro_3"/>
    <property type="match status" value="1"/>
</dbReference>
<organism evidence="2">
    <name type="scientific">marine metagenome</name>
    <dbReference type="NCBI Taxonomy" id="408172"/>
    <lineage>
        <taxon>unclassified sequences</taxon>
        <taxon>metagenomes</taxon>
        <taxon>ecological metagenomes</taxon>
    </lineage>
</organism>
<name>A0A382K475_9ZZZZ</name>
<evidence type="ECO:0000313" key="2">
    <source>
        <dbReference type="EMBL" id="SVC18959.1"/>
    </source>
</evidence>
<dbReference type="AlphaFoldDB" id="A0A382K475"/>
<feature type="domain" description="Amidohydrolase 3" evidence="1">
    <location>
        <begin position="53"/>
        <end position="213"/>
    </location>
</feature>
<dbReference type="Gene3D" id="3.20.20.140">
    <property type="entry name" value="Metal-dependent hydrolases"/>
    <property type="match status" value="1"/>
</dbReference>
<dbReference type="InterPro" id="IPR032466">
    <property type="entry name" value="Metal_Hydrolase"/>
</dbReference>
<gene>
    <name evidence="2" type="ORF">METZ01_LOCUS271813</name>
</gene>
<dbReference type="Gene3D" id="2.30.40.10">
    <property type="entry name" value="Urease, subunit C, domain 1"/>
    <property type="match status" value="1"/>
</dbReference>
<proteinExistence type="predicted"/>
<dbReference type="InterPro" id="IPR011059">
    <property type="entry name" value="Metal-dep_hydrolase_composite"/>
</dbReference>
<evidence type="ECO:0000259" key="1">
    <source>
        <dbReference type="Pfam" id="PF07969"/>
    </source>
</evidence>
<dbReference type="GO" id="GO:0016811">
    <property type="term" value="F:hydrolase activity, acting on carbon-nitrogen (but not peptide) bonds, in linear amides"/>
    <property type="evidence" value="ECO:0007669"/>
    <property type="project" value="InterPro"/>
</dbReference>
<dbReference type="Gene3D" id="3.30.1490.130">
    <property type="entry name" value="D-aminoacylase. Domain 3"/>
    <property type="match status" value="1"/>
</dbReference>
<protein>
    <recommendedName>
        <fullName evidence="1">Amidohydrolase 3 domain-containing protein</fullName>
    </recommendedName>
</protein>
<dbReference type="InterPro" id="IPR023100">
    <property type="entry name" value="D-aminoacylase_insert_dom_sf"/>
</dbReference>
<reference evidence="2" key="1">
    <citation type="submission" date="2018-05" db="EMBL/GenBank/DDBJ databases">
        <authorList>
            <person name="Lanie J.A."/>
            <person name="Ng W.-L."/>
            <person name="Kazmierczak K.M."/>
            <person name="Andrzejewski T.M."/>
            <person name="Davidsen T.M."/>
            <person name="Wayne K.J."/>
            <person name="Tettelin H."/>
            <person name="Glass J.I."/>
            <person name="Rusch D."/>
            <person name="Podicherti R."/>
            <person name="Tsui H.-C.T."/>
            <person name="Winkler M.E."/>
        </authorList>
    </citation>
    <scope>NUCLEOTIDE SEQUENCE</scope>
</reference>
<sequence length="232" mass="25920">MEGGTDALLTRMEDPLLADSILSGIEFNIRYDRGGNDLRRVQFSRVSWDTSLEGKTLHDWAVRDGLEPTPANGAKLVIESVRRGGANGIYHAMEEADVEAIMSHPQTMIGSDGRLVALGDGHPHPRWYGTFPRVLGLYSRERGVLELEEAVHKMTNMPARRIGLPKRGLVKTGWFADLVVFDPETVIDRATFQEPHQYPIGIDWVMVNGEITVADGIYRDLRSGKILRKEVS</sequence>
<dbReference type="EMBL" id="UINC01078158">
    <property type="protein sequence ID" value="SVC18959.1"/>
    <property type="molecule type" value="Genomic_DNA"/>
</dbReference>
<dbReference type="InterPro" id="IPR013108">
    <property type="entry name" value="Amidohydro_3"/>
</dbReference>
<dbReference type="SUPFAM" id="SSF51556">
    <property type="entry name" value="Metallo-dependent hydrolases"/>
    <property type="match status" value="1"/>
</dbReference>
<accession>A0A382K475</accession>
<dbReference type="SUPFAM" id="SSF51338">
    <property type="entry name" value="Composite domain of metallo-dependent hydrolases"/>
    <property type="match status" value="1"/>
</dbReference>